<feature type="compositionally biased region" description="Low complexity" evidence="1">
    <location>
        <begin position="229"/>
        <end position="241"/>
    </location>
</feature>
<feature type="region of interest" description="Disordered" evidence="1">
    <location>
        <begin position="143"/>
        <end position="241"/>
    </location>
</feature>
<gene>
    <name evidence="2" type="ORF">RCO7_00040</name>
</gene>
<feature type="compositionally biased region" description="Low complexity" evidence="1">
    <location>
        <begin position="143"/>
        <end position="155"/>
    </location>
</feature>
<reference evidence="3" key="1">
    <citation type="submission" date="2016-03" db="EMBL/GenBank/DDBJ databases">
        <authorList>
            <person name="Ploux O."/>
        </authorList>
    </citation>
    <scope>NUCLEOTIDE SEQUENCE [LARGE SCALE GENOMIC DNA]</scope>
    <source>
        <strain evidence="3">UK7</strain>
    </source>
</reference>
<proteinExistence type="predicted"/>
<feature type="region of interest" description="Disordered" evidence="1">
    <location>
        <begin position="71"/>
        <end position="106"/>
    </location>
</feature>
<organism evidence="2 3">
    <name type="scientific">Rhynchosporium graminicola</name>
    <dbReference type="NCBI Taxonomy" id="2792576"/>
    <lineage>
        <taxon>Eukaryota</taxon>
        <taxon>Fungi</taxon>
        <taxon>Dikarya</taxon>
        <taxon>Ascomycota</taxon>
        <taxon>Pezizomycotina</taxon>
        <taxon>Leotiomycetes</taxon>
        <taxon>Helotiales</taxon>
        <taxon>Ploettnerulaceae</taxon>
        <taxon>Rhynchosporium</taxon>
    </lineage>
</organism>
<sequence>MSQTMLLTKRLTIFLSQNTTPQLPSLLLLSPTGKLLSSSSPLPASTLRTQATLACSLWTLYQPTTSILPNALPLHHPSHNQNGGRNGNGSQSHSRGSDTTFSSTSTITDHDLSTITIQLTHGVMVIRALSCGLLFVAIGPSNTSTANSTSNPQNSGPNPGQQTLQAQAHASSSRPTSPPSSPPPPPAHRDTHDGDSQSQVQSQVQSPAQSQREFGNHLAVGSAAPSDAGSIRSTGTRGGSIVTLKRQAVEVGRWLDGQLEEFRLCPPEAR</sequence>
<feature type="compositionally biased region" description="Low complexity" evidence="1">
    <location>
        <begin position="196"/>
        <end position="211"/>
    </location>
</feature>
<dbReference type="Proteomes" id="UP000178129">
    <property type="component" value="Unassembled WGS sequence"/>
</dbReference>
<evidence type="ECO:0000313" key="2">
    <source>
        <dbReference type="EMBL" id="CZS97821.1"/>
    </source>
</evidence>
<dbReference type="AlphaFoldDB" id="A0A1E1KIM3"/>
<accession>A0A1E1KIM3</accession>
<evidence type="ECO:0000256" key="1">
    <source>
        <dbReference type="SAM" id="MobiDB-lite"/>
    </source>
</evidence>
<dbReference type="Gene3D" id="3.30.450.30">
    <property type="entry name" value="Dynein light chain 2a, cytoplasmic"/>
    <property type="match status" value="1"/>
</dbReference>
<dbReference type="STRING" id="914237.A0A1E1KIM3"/>
<feature type="compositionally biased region" description="Polar residues" evidence="1">
    <location>
        <begin position="156"/>
        <end position="170"/>
    </location>
</feature>
<protein>
    <submittedName>
        <fullName evidence="2">Uncharacterized protein</fullName>
    </submittedName>
</protein>
<dbReference type="EMBL" id="FJUW01000013">
    <property type="protein sequence ID" value="CZS97821.1"/>
    <property type="molecule type" value="Genomic_DNA"/>
</dbReference>
<feature type="compositionally biased region" description="Pro residues" evidence="1">
    <location>
        <begin position="176"/>
        <end position="186"/>
    </location>
</feature>
<comment type="caution">
    <text evidence="2">The sequence shown here is derived from an EMBL/GenBank/DDBJ whole genome shotgun (WGS) entry which is preliminary data.</text>
</comment>
<dbReference type="InParanoid" id="A0A1E1KIM3"/>
<keyword evidence="3" id="KW-1185">Reference proteome</keyword>
<name>A0A1E1KIM3_9HELO</name>
<evidence type="ECO:0000313" key="3">
    <source>
        <dbReference type="Proteomes" id="UP000178129"/>
    </source>
</evidence>
<feature type="compositionally biased region" description="Low complexity" evidence="1">
    <location>
        <begin position="79"/>
        <end position="106"/>
    </location>
</feature>